<protein>
    <submittedName>
        <fullName evidence="1">Uncharacterized protein</fullName>
    </submittedName>
</protein>
<dbReference type="Proteomes" id="UP000235786">
    <property type="component" value="Unassembled WGS sequence"/>
</dbReference>
<organism evidence="1 2">
    <name type="scientific">Hyaloscypha variabilis (strain UAMH 11265 / GT02V1 / F)</name>
    <name type="common">Meliniomyces variabilis</name>
    <dbReference type="NCBI Taxonomy" id="1149755"/>
    <lineage>
        <taxon>Eukaryota</taxon>
        <taxon>Fungi</taxon>
        <taxon>Dikarya</taxon>
        <taxon>Ascomycota</taxon>
        <taxon>Pezizomycotina</taxon>
        <taxon>Leotiomycetes</taxon>
        <taxon>Helotiales</taxon>
        <taxon>Hyaloscyphaceae</taxon>
        <taxon>Hyaloscypha</taxon>
        <taxon>Hyaloscypha variabilis</taxon>
    </lineage>
</organism>
<dbReference type="EMBL" id="KZ613954">
    <property type="protein sequence ID" value="PMD34511.1"/>
    <property type="molecule type" value="Genomic_DNA"/>
</dbReference>
<sequence length="57" mass="6489">MIIVDDDANQMIIYFMGCSPNAYALIFFKDPWTLSFCFTVRVVSLDFSARSRGGQKT</sequence>
<proteinExistence type="predicted"/>
<evidence type="ECO:0000313" key="1">
    <source>
        <dbReference type="EMBL" id="PMD34511.1"/>
    </source>
</evidence>
<dbReference type="AlphaFoldDB" id="A0A2J6R7K9"/>
<reference evidence="1 2" key="1">
    <citation type="submission" date="2016-04" db="EMBL/GenBank/DDBJ databases">
        <title>A degradative enzymes factory behind the ericoid mycorrhizal symbiosis.</title>
        <authorList>
            <consortium name="DOE Joint Genome Institute"/>
            <person name="Martino E."/>
            <person name="Morin E."/>
            <person name="Grelet G."/>
            <person name="Kuo A."/>
            <person name="Kohler A."/>
            <person name="Daghino S."/>
            <person name="Barry K."/>
            <person name="Choi C."/>
            <person name="Cichocki N."/>
            <person name="Clum A."/>
            <person name="Copeland A."/>
            <person name="Hainaut M."/>
            <person name="Haridas S."/>
            <person name="Labutti K."/>
            <person name="Lindquist E."/>
            <person name="Lipzen A."/>
            <person name="Khouja H.-R."/>
            <person name="Murat C."/>
            <person name="Ohm R."/>
            <person name="Olson A."/>
            <person name="Spatafora J."/>
            <person name="Veneault-Fourrey C."/>
            <person name="Henrissat B."/>
            <person name="Grigoriev I."/>
            <person name="Martin F."/>
            <person name="Perotto S."/>
        </authorList>
    </citation>
    <scope>NUCLEOTIDE SEQUENCE [LARGE SCALE GENOMIC DNA]</scope>
    <source>
        <strain evidence="1 2">F</strain>
    </source>
</reference>
<gene>
    <name evidence="1" type="ORF">L207DRAFT_517631</name>
</gene>
<evidence type="ECO:0000313" key="2">
    <source>
        <dbReference type="Proteomes" id="UP000235786"/>
    </source>
</evidence>
<accession>A0A2J6R7K9</accession>
<keyword evidence="2" id="KW-1185">Reference proteome</keyword>
<name>A0A2J6R7K9_HYAVF</name>